<evidence type="ECO:0000313" key="2">
    <source>
        <dbReference type="EMBL" id="OYD59822.1"/>
    </source>
</evidence>
<evidence type="ECO:0000313" key="3">
    <source>
        <dbReference type="Proteomes" id="UP000215059"/>
    </source>
</evidence>
<feature type="region of interest" description="Disordered" evidence="1">
    <location>
        <begin position="12"/>
        <end position="60"/>
    </location>
</feature>
<feature type="compositionally biased region" description="Gly residues" evidence="1">
    <location>
        <begin position="13"/>
        <end position="26"/>
    </location>
</feature>
<dbReference type="AlphaFoldDB" id="A0A235FF37"/>
<comment type="caution">
    <text evidence="2">The sequence shown here is derived from an EMBL/GenBank/DDBJ whole genome shotgun (WGS) entry which is preliminary data.</text>
</comment>
<organism evidence="2 3">
    <name type="scientific">Fictibacillus aquaticus</name>
    <dbReference type="NCBI Taxonomy" id="2021314"/>
    <lineage>
        <taxon>Bacteria</taxon>
        <taxon>Bacillati</taxon>
        <taxon>Bacillota</taxon>
        <taxon>Bacilli</taxon>
        <taxon>Bacillales</taxon>
        <taxon>Fictibacillaceae</taxon>
        <taxon>Fictibacillus</taxon>
    </lineage>
</organism>
<protein>
    <recommendedName>
        <fullName evidence="4">Transporter</fullName>
    </recommendedName>
</protein>
<proteinExistence type="predicted"/>
<dbReference type="Proteomes" id="UP000215059">
    <property type="component" value="Unassembled WGS sequence"/>
</dbReference>
<evidence type="ECO:0008006" key="4">
    <source>
        <dbReference type="Google" id="ProtNLM"/>
    </source>
</evidence>
<name>A0A235FF37_9BACL</name>
<gene>
    <name evidence="2" type="ORF">CGZ90_04515</name>
</gene>
<dbReference type="OrthoDB" id="2068061at2"/>
<reference evidence="2 3" key="1">
    <citation type="submission" date="2017-07" db="EMBL/GenBank/DDBJ databases">
        <title>Fictibacillus sp. nov. GDSW-R2A3 Genome sequencing and assembly.</title>
        <authorList>
            <person name="Mayilraj S."/>
        </authorList>
    </citation>
    <scope>NUCLEOTIDE SEQUENCE [LARGE SCALE GENOMIC DNA]</scope>
    <source>
        <strain evidence="2 3">GDSW-R2A3</strain>
    </source>
</reference>
<evidence type="ECO:0000256" key="1">
    <source>
        <dbReference type="SAM" id="MobiDB-lite"/>
    </source>
</evidence>
<keyword evidence="3" id="KW-1185">Reference proteome</keyword>
<dbReference type="EMBL" id="NOII01000001">
    <property type="protein sequence ID" value="OYD59822.1"/>
    <property type="molecule type" value="Genomic_DNA"/>
</dbReference>
<sequence length="135" mass="14354">MLSQDRMFPFFPGFGGGGQGGQGGQGSQFPSPPPGGPPGGGGGMTPSGPPPSFIPQQSQAYQIGGGGGPGVYAVDPGAVRPCLYQYVYIWLDNGTSFWAWLTFVGRRSVAGFRWTGRRWMYFGVDTRSINAFICY</sequence>
<accession>A0A235FF37</accession>